<evidence type="ECO:0000313" key="3">
    <source>
        <dbReference type="Proteomes" id="UP000591131"/>
    </source>
</evidence>
<feature type="non-terminal residue" evidence="2">
    <location>
        <position position="1"/>
    </location>
</feature>
<dbReference type="Proteomes" id="UP000591131">
    <property type="component" value="Unassembled WGS sequence"/>
</dbReference>
<dbReference type="InterPro" id="IPR000626">
    <property type="entry name" value="Ubiquitin-like_dom"/>
</dbReference>
<dbReference type="InterPro" id="IPR050158">
    <property type="entry name" value="Ubiquitin_ubiquitin-like"/>
</dbReference>
<accession>A0A7J6KWG2</accession>
<proteinExistence type="predicted"/>
<gene>
    <name evidence="2" type="ORF">FOL47_000843</name>
</gene>
<feature type="domain" description="Ubiquitin-like" evidence="1">
    <location>
        <begin position="181"/>
        <end position="256"/>
    </location>
</feature>
<sequence>ELEDSRTFADYNVLKRSSLDMLLRVIGMIRITIQDMTGSTISIDCEPTDTLQKVRGKVQCRTGLPMEQVEVLYGDKALDGDGPLSEFVKARIDVSAQLRLKGYIKIFVETETTQGFVYHMLASATVADLKGRLDRESGVPPKYQKLTHCGVEMLDERGIDYYFGHGGSDHYAVFLSHGDVVKVEVDGGASGRAILYAENSETVATLKDRLELEKERYKDSRSLYHDGEEMKDDKLLRDYNASREFILQLTMKLRTMKVKIQDRAAGKVYTVVVPETGTLWDVKGAARKLGFSASIFSDNKAWFGGVALSETDRLANQGVVDGSTLIWK</sequence>
<dbReference type="AlphaFoldDB" id="A0A7J6KWG2"/>
<dbReference type="InterPro" id="IPR029071">
    <property type="entry name" value="Ubiquitin-like_domsf"/>
</dbReference>
<dbReference type="PROSITE" id="PS50053">
    <property type="entry name" value="UBIQUITIN_2"/>
    <property type="match status" value="3"/>
</dbReference>
<dbReference type="CDD" id="cd17039">
    <property type="entry name" value="Ubl_ubiquitin_like"/>
    <property type="match status" value="2"/>
</dbReference>
<organism evidence="2 3">
    <name type="scientific">Perkinsus chesapeaki</name>
    <name type="common">Clam parasite</name>
    <name type="synonym">Perkinsus andrewsi</name>
    <dbReference type="NCBI Taxonomy" id="330153"/>
    <lineage>
        <taxon>Eukaryota</taxon>
        <taxon>Sar</taxon>
        <taxon>Alveolata</taxon>
        <taxon>Perkinsozoa</taxon>
        <taxon>Perkinsea</taxon>
        <taxon>Perkinsida</taxon>
        <taxon>Perkinsidae</taxon>
        <taxon>Perkinsus</taxon>
    </lineage>
</organism>
<dbReference type="PANTHER" id="PTHR10666">
    <property type="entry name" value="UBIQUITIN"/>
    <property type="match status" value="1"/>
</dbReference>
<dbReference type="EMBL" id="JAAPAO010001176">
    <property type="protein sequence ID" value="KAF4650806.1"/>
    <property type="molecule type" value="Genomic_DNA"/>
</dbReference>
<name>A0A7J6KWG2_PERCH</name>
<evidence type="ECO:0000259" key="1">
    <source>
        <dbReference type="PROSITE" id="PS50053"/>
    </source>
</evidence>
<dbReference type="SMART" id="SM00213">
    <property type="entry name" value="UBQ"/>
    <property type="match status" value="3"/>
</dbReference>
<reference evidence="2 3" key="1">
    <citation type="submission" date="2020-04" db="EMBL/GenBank/DDBJ databases">
        <title>Perkinsus chesapeaki whole genome sequence.</title>
        <authorList>
            <person name="Bogema D.R."/>
        </authorList>
    </citation>
    <scope>NUCLEOTIDE SEQUENCE [LARGE SCALE GENOMIC DNA]</scope>
    <source>
        <strain evidence="2">ATCC PRA-425</strain>
    </source>
</reference>
<dbReference type="Pfam" id="PF00240">
    <property type="entry name" value="ubiquitin"/>
    <property type="match status" value="3"/>
</dbReference>
<comment type="caution">
    <text evidence="2">The sequence shown here is derived from an EMBL/GenBank/DDBJ whole genome shotgun (WGS) entry which is preliminary data.</text>
</comment>
<feature type="domain" description="Ubiquitin-like" evidence="1">
    <location>
        <begin position="29"/>
        <end position="87"/>
    </location>
</feature>
<keyword evidence="3" id="KW-1185">Reference proteome</keyword>
<protein>
    <recommendedName>
        <fullName evidence="1">Ubiquitin-like domain-containing protein</fullName>
    </recommendedName>
</protein>
<dbReference type="OrthoDB" id="428577at2759"/>
<dbReference type="SUPFAM" id="SSF54236">
    <property type="entry name" value="Ubiquitin-like"/>
    <property type="match status" value="3"/>
</dbReference>
<feature type="domain" description="Ubiquitin-like" evidence="1">
    <location>
        <begin position="104"/>
        <end position="162"/>
    </location>
</feature>
<evidence type="ECO:0000313" key="2">
    <source>
        <dbReference type="EMBL" id="KAF4650806.1"/>
    </source>
</evidence>
<dbReference type="Gene3D" id="3.10.20.90">
    <property type="entry name" value="Phosphatidylinositol 3-kinase Catalytic Subunit, Chain A, domain 1"/>
    <property type="match status" value="3"/>
</dbReference>